<evidence type="ECO:0000259" key="3">
    <source>
        <dbReference type="Pfam" id="PF05368"/>
    </source>
</evidence>
<dbReference type="GO" id="GO:0016491">
    <property type="term" value="F:oxidoreductase activity"/>
    <property type="evidence" value="ECO:0007669"/>
    <property type="project" value="UniProtKB-KW"/>
</dbReference>
<keyword evidence="5" id="KW-1185">Reference proteome</keyword>
<dbReference type="Proteomes" id="UP000439903">
    <property type="component" value="Unassembled WGS sequence"/>
</dbReference>
<dbReference type="Pfam" id="PF05368">
    <property type="entry name" value="NmrA"/>
    <property type="match status" value="1"/>
</dbReference>
<evidence type="ECO:0000256" key="2">
    <source>
        <dbReference type="ARBA" id="ARBA00023002"/>
    </source>
</evidence>
<dbReference type="EMBL" id="WTPW01001948">
    <property type="protein sequence ID" value="KAF0405612.1"/>
    <property type="molecule type" value="Genomic_DNA"/>
</dbReference>
<evidence type="ECO:0000313" key="5">
    <source>
        <dbReference type="Proteomes" id="UP000439903"/>
    </source>
</evidence>
<dbReference type="InterPro" id="IPR051609">
    <property type="entry name" value="NmrA/Isoflavone_reductase-like"/>
</dbReference>
<dbReference type="Gene3D" id="3.40.50.720">
    <property type="entry name" value="NAD(P)-binding Rossmann-like Domain"/>
    <property type="match status" value="1"/>
</dbReference>
<evidence type="ECO:0000256" key="1">
    <source>
        <dbReference type="ARBA" id="ARBA00022857"/>
    </source>
</evidence>
<comment type="caution">
    <text evidence="4">The sequence shown here is derived from an EMBL/GenBank/DDBJ whole genome shotgun (WGS) entry which is preliminary data.</text>
</comment>
<gene>
    <name evidence="4" type="ORF">F8M41_008907</name>
</gene>
<sequence>MLVYEQQNNKFDEIKSFVRLLEDLNTLEKETNPEAKLLKGKILWELGVNKKEASHLIKLAAFQGQSDALEFCKQNIFNNVSETYPTTIPESDKRKLVVITGATGNIGFNIAKAFLKYGYKKYVIKVIRHANSEYLKEEKLKRENRAKKLAEGGANVELVDYNKHDELVKALTGASLVVSALGIGSRKPCYNVQINLLKAILEINERFERNEERIKRIERFVPSEFYVDYNYIAKDSKEIIAEPFWYTFEDKKGFQEVLEKRKVVKKTEIMKKGNLYVAWLGFDTTTRDANFYAERDKKVSLTSFADIGRCVVEVLDNNKFVNKAIRVNGIILTLGDVCNKFVASYKKFVADKEWSDMYPFEDLTNLNSREHEEIKVLQARNLDLGPDTLKEEELGFKLDNDLDKVIEIFVRTNAKEQLDLSHIHKFPELLNDLC</sequence>
<keyword evidence="1" id="KW-0521">NADP</keyword>
<protein>
    <submittedName>
        <fullName evidence="4">NADP-binding protein</fullName>
    </submittedName>
</protein>
<dbReference type="AlphaFoldDB" id="A0A8H3X492"/>
<dbReference type="InterPro" id="IPR036291">
    <property type="entry name" value="NAD(P)-bd_dom_sf"/>
</dbReference>
<evidence type="ECO:0000313" key="4">
    <source>
        <dbReference type="EMBL" id="KAF0405612.1"/>
    </source>
</evidence>
<organism evidence="4 5">
    <name type="scientific">Gigaspora margarita</name>
    <dbReference type="NCBI Taxonomy" id="4874"/>
    <lineage>
        <taxon>Eukaryota</taxon>
        <taxon>Fungi</taxon>
        <taxon>Fungi incertae sedis</taxon>
        <taxon>Mucoromycota</taxon>
        <taxon>Glomeromycotina</taxon>
        <taxon>Glomeromycetes</taxon>
        <taxon>Diversisporales</taxon>
        <taxon>Gigasporaceae</taxon>
        <taxon>Gigaspora</taxon>
    </lineage>
</organism>
<dbReference type="PANTHER" id="PTHR47706">
    <property type="entry name" value="NMRA-LIKE FAMILY PROTEIN"/>
    <property type="match status" value="1"/>
</dbReference>
<dbReference type="InterPro" id="IPR008030">
    <property type="entry name" value="NmrA-like"/>
</dbReference>
<dbReference type="OrthoDB" id="2394655at2759"/>
<dbReference type="PANTHER" id="PTHR47706:SF9">
    <property type="entry name" value="NMRA-LIKE DOMAIN-CONTAINING PROTEIN-RELATED"/>
    <property type="match status" value="1"/>
</dbReference>
<accession>A0A8H3X492</accession>
<proteinExistence type="predicted"/>
<keyword evidence="2" id="KW-0560">Oxidoreductase</keyword>
<name>A0A8H3X492_GIGMA</name>
<reference evidence="4 5" key="1">
    <citation type="journal article" date="2019" name="Environ. Microbiol.">
        <title>At the nexus of three kingdoms: the genome of the mycorrhizal fungus Gigaspora margarita provides insights into plant, endobacterial and fungal interactions.</title>
        <authorList>
            <person name="Venice F."/>
            <person name="Ghignone S."/>
            <person name="Salvioli di Fossalunga A."/>
            <person name="Amselem J."/>
            <person name="Novero M."/>
            <person name="Xianan X."/>
            <person name="Sedzielewska Toro K."/>
            <person name="Morin E."/>
            <person name="Lipzen A."/>
            <person name="Grigoriev I.V."/>
            <person name="Henrissat B."/>
            <person name="Martin F.M."/>
            <person name="Bonfante P."/>
        </authorList>
    </citation>
    <scope>NUCLEOTIDE SEQUENCE [LARGE SCALE GENOMIC DNA]</scope>
    <source>
        <strain evidence="4 5">BEG34</strain>
    </source>
</reference>
<feature type="domain" description="NmrA-like" evidence="3">
    <location>
        <begin position="94"/>
        <end position="350"/>
    </location>
</feature>
<dbReference type="SUPFAM" id="SSF51735">
    <property type="entry name" value="NAD(P)-binding Rossmann-fold domains"/>
    <property type="match status" value="1"/>
</dbReference>